<evidence type="ECO:0000313" key="7">
    <source>
        <dbReference type="EMBL" id="EIW89367.1"/>
    </source>
</evidence>
<evidence type="ECO:0000256" key="6">
    <source>
        <dbReference type="SAM" id="Phobius"/>
    </source>
</evidence>
<proteinExistence type="predicted"/>
<feature type="transmembrane region" description="Helical" evidence="6">
    <location>
        <begin position="203"/>
        <end position="222"/>
    </location>
</feature>
<feature type="transmembrane region" description="Helical" evidence="6">
    <location>
        <begin position="326"/>
        <end position="346"/>
    </location>
</feature>
<comment type="caution">
    <text evidence="7">The sequence shown here is derived from an EMBL/GenBank/DDBJ whole genome shotgun (WGS) entry which is preliminary data.</text>
</comment>
<dbReference type="InterPro" id="IPR050833">
    <property type="entry name" value="Poly_Biosynth_Transport"/>
</dbReference>
<keyword evidence="3 6" id="KW-0812">Transmembrane</keyword>
<comment type="subcellular location">
    <subcellularLocation>
        <location evidence="1">Cell membrane</location>
        <topology evidence="1">Multi-pass membrane protein</topology>
    </subcellularLocation>
</comment>
<dbReference type="AlphaFoldDB" id="I9P337"/>
<dbReference type="Pfam" id="PF01943">
    <property type="entry name" value="Polysacc_synt"/>
    <property type="match status" value="1"/>
</dbReference>
<feature type="transmembrane region" description="Helical" evidence="6">
    <location>
        <begin position="286"/>
        <end position="306"/>
    </location>
</feature>
<feature type="transmembrane region" description="Helical" evidence="6">
    <location>
        <begin position="380"/>
        <end position="402"/>
    </location>
</feature>
<feature type="transmembrane region" description="Helical" evidence="6">
    <location>
        <begin position="129"/>
        <end position="156"/>
    </location>
</feature>
<evidence type="ECO:0000256" key="2">
    <source>
        <dbReference type="ARBA" id="ARBA00022475"/>
    </source>
</evidence>
<evidence type="ECO:0000256" key="5">
    <source>
        <dbReference type="ARBA" id="ARBA00023136"/>
    </source>
</evidence>
<dbReference type="PANTHER" id="PTHR30250:SF26">
    <property type="entry name" value="PSMA PROTEIN"/>
    <property type="match status" value="1"/>
</dbReference>
<sequence>MILPFYITWLGAEAYGLIGFFAMLQAIFGLLDLGLTPTISRETARYRAGVLSELIYTQLFRTMNLIFSSIAVLGGGALYYLSESIASNWLSIENLNPSEVVIAIKIMAVCTALRWMTGLYRGVVIGGELLVWLGGFNIIIATMRFLLVFPVMWFFGANVTVFFAYQLLVAITEFVALLLKALSQTPRLPKKLSESLSWSLKPLAPIISFSMSIALTSGLWVIVTQTDKLIMSKLLTLEHYGYFTLAVLVANGIMMIAGPISGAIMPRMARLEAEGKRDELLKIYSSATRLVCLLAGCSGIILIAFAEKILFVWTADLHIATTASSTLKLYAAGYLMLVIAAFPYYLQYALGNLKLHVLGSLLFVSCLLPLLYFFTKNFGMTGAGIAWVITNAVYFLFWTGIVHNKYLEKFHFSWLAFDVFKVLAVPAALALLFTFSANSESRTTMFIELSLISITIFFLTALSLNEFRRKLKAIVGINE</sequence>
<dbReference type="eggNOG" id="COG2244">
    <property type="taxonomic scope" value="Bacteria"/>
</dbReference>
<dbReference type="EMBL" id="AKKU01000011">
    <property type="protein sequence ID" value="EIW89367.1"/>
    <property type="molecule type" value="Genomic_DNA"/>
</dbReference>
<dbReference type="PANTHER" id="PTHR30250">
    <property type="entry name" value="PST FAMILY PREDICTED COLANIC ACID TRANSPORTER"/>
    <property type="match status" value="1"/>
</dbReference>
<gene>
    <name evidence="7" type="ORF">AGRI_04677</name>
</gene>
<feature type="transmembrane region" description="Helical" evidence="6">
    <location>
        <begin position="242"/>
        <end position="265"/>
    </location>
</feature>
<feature type="transmembrane region" description="Helical" evidence="6">
    <location>
        <begin position="14"/>
        <end position="39"/>
    </location>
</feature>
<keyword evidence="5 6" id="KW-0472">Membrane</keyword>
<feature type="transmembrane region" description="Helical" evidence="6">
    <location>
        <begin position="445"/>
        <end position="464"/>
    </location>
</feature>
<evidence type="ECO:0000256" key="1">
    <source>
        <dbReference type="ARBA" id="ARBA00004651"/>
    </source>
</evidence>
<protein>
    <submittedName>
        <fullName evidence="7">O-antigen transporter</fullName>
    </submittedName>
</protein>
<evidence type="ECO:0000256" key="3">
    <source>
        <dbReference type="ARBA" id="ARBA00022692"/>
    </source>
</evidence>
<reference evidence="7 8" key="1">
    <citation type="journal article" date="2012" name="J. Bacteriol.">
        <title>Genome Sequence of Pectin-Degrading Alishewanella agri, Isolated from Landfill Soil.</title>
        <authorList>
            <person name="Kim J."/>
            <person name="Jung J."/>
            <person name="Sung J.S."/>
            <person name="Chun J."/>
            <person name="Park W."/>
        </authorList>
    </citation>
    <scope>NUCLEOTIDE SEQUENCE [LARGE SCALE GENOMIC DNA]</scope>
    <source>
        <strain evidence="7 8">BL06</strain>
    </source>
</reference>
<evidence type="ECO:0000256" key="4">
    <source>
        <dbReference type="ARBA" id="ARBA00022989"/>
    </source>
</evidence>
<name>I9P337_9ALTE</name>
<evidence type="ECO:0000313" key="8">
    <source>
        <dbReference type="Proteomes" id="UP000035062"/>
    </source>
</evidence>
<keyword evidence="2" id="KW-1003">Cell membrane</keyword>
<feature type="transmembrane region" description="Helical" evidence="6">
    <location>
        <begin position="414"/>
        <end position="433"/>
    </location>
</feature>
<keyword evidence="4 6" id="KW-1133">Transmembrane helix</keyword>
<dbReference type="GO" id="GO:0005886">
    <property type="term" value="C:plasma membrane"/>
    <property type="evidence" value="ECO:0007669"/>
    <property type="project" value="UniProtKB-SubCell"/>
</dbReference>
<dbReference type="InterPro" id="IPR002797">
    <property type="entry name" value="Polysacc_synth"/>
</dbReference>
<dbReference type="PATRIC" id="fig|1195246.3.peg.921"/>
<dbReference type="Proteomes" id="UP000035062">
    <property type="component" value="Unassembled WGS sequence"/>
</dbReference>
<feature type="transmembrane region" description="Helical" evidence="6">
    <location>
        <begin position="353"/>
        <end position="374"/>
    </location>
</feature>
<organism evidence="7 8">
    <name type="scientific">Alishewanella agri BL06</name>
    <dbReference type="NCBI Taxonomy" id="1195246"/>
    <lineage>
        <taxon>Bacteria</taxon>
        <taxon>Pseudomonadati</taxon>
        <taxon>Pseudomonadota</taxon>
        <taxon>Gammaproteobacteria</taxon>
        <taxon>Alteromonadales</taxon>
        <taxon>Alteromonadaceae</taxon>
        <taxon>Alishewanella</taxon>
    </lineage>
</organism>
<feature type="transmembrane region" description="Helical" evidence="6">
    <location>
        <begin position="59"/>
        <end position="80"/>
    </location>
</feature>
<dbReference type="STRING" id="1195246.AGRI_04677"/>
<feature type="transmembrane region" description="Helical" evidence="6">
    <location>
        <begin position="100"/>
        <end position="117"/>
    </location>
</feature>
<keyword evidence="8" id="KW-1185">Reference proteome</keyword>
<feature type="transmembrane region" description="Helical" evidence="6">
    <location>
        <begin position="162"/>
        <end position="182"/>
    </location>
</feature>
<accession>I9P337</accession>